<dbReference type="CDD" id="cd00229">
    <property type="entry name" value="SGNH_hydrolase"/>
    <property type="match status" value="1"/>
</dbReference>
<evidence type="ECO:0000256" key="1">
    <source>
        <dbReference type="SAM" id="MobiDB-lite"/>
    </source>
</evidence>
<feature type="chain" id="PRO_5046590084" evidence="2">
    <location>
        <begin position="20"/>
        <end position="264"/>
    </location>
</feature>
<dbReference type="EMBL" id="JAWJBA010000002">
    <property type="protein sequence ID" value="MDV2684340.1"/>
    <property type="molecule type" value="Genomic_DNA"/>
</dbReference>
<organism evidence="3 4">
    <name type="scientific">Alkalihalophilus lindianensis</name>
    <dbReference type="NCBI Taxonomy" id="1630542"/>
    <lineage>
        <taxon>Bacteria</taxon>
        <taxon>Bacillati</taxon>
        <taxon>Bacillota</taxon>
        <taxon>Bacilli</taxon>
        <taxon>Bacillales</taxon>
        <taxon>Bacillaceae</taxon>
        <taxon>Alkalihalophilus</taxon>
    </lineage>
</organism>
<reference evidence="3 4" key="1">
    <citation type="submission" date="2023-10" db="EMBL/GenBank/DDBJ databases">
        <title>Screening of Alkalihalobacillus lindianensis BZ-TG-R113 and Its Alleviation of Salt Stress on Rapeseed Growth.</title>
        <authorList>
            <person name="Zhao B."/>
            <person name="Guo T."/>
        </authorList>
    </citation>
    <scope>NUCLEOTIDE SEQUENCE [LARGE SCALE GENOMIC DNA]</scope>
    <source>
        <strain evidence="3 4">BZ-TG-R113</strain>
    </source>
</reference>
<feature type="region of interest" description="Disordered" evidence="1">
    <location>
        <begin position="40"/>
        <end position="66"/>
    </location>
</feature>
<keyword evidence="3" id="KW-0378">Hydrolase</keyword>
<dbReference type="Proteomes" id="UP001287282">
    <property type="component" value="Unassembled WGS sequence"/>
</dbReference>
<feature type="signal peptide" evidence="2">
    <location>
        <begin position="1"/>
        <end position="19"/>
    </location>
</feature>
<keyword evidence="2" id="KW-0732">Signal</keyword>
<evidence type="ECO:0000313" key="4">
    <source>
        <dbReference type="Proteomes" id="UP001287282"/>
    </source>
</evidence>
<gene>
    <name evidence="3" type="ORF">RYX56_08155</name>
</gene>
<dbReference type="Gene3D" id="3.40.50.1110">
    <property type="entry name" value="SGNH hydrolase"/>
    <property type="match status" value="1"/>
</dbReference>
<dbReference type="EC" id="3.1.-.-" evidence="3"/>
<evidence type="ECO:0000313" key="3">
    <source>
        <dbReference type="EMBL" id="MDV2684340.1"/>
    </source>
</evidence>
<sequence length="264" mass="29657">MKKIILLCAIIFSSLFVLAFSHLTYQDKLQTIATEANQGNSGEITSNTTAQNNDNGPSVVSTTPDSLIDSWSDQKEEDPVLITFFGSESLTYELNTEASWPNIVTENLQQYLSPALLETTIIDAGADSSLEVLESDVLDDVIASQPDILVFEPFMLNNNGELLINDSLESLENMLSIIESELENTDIIIIPPNPLYKAVNYPTQVEELQQYVEENGYTYVNHWVAWPESEDEVLQEYLEDGLPNEEGHQLWATYMTDFLTSEQE</sequence>
<accession>A0ABU3X8X1</accession>
<dbReference type="InterPro" id="IPR036514">
    <property type="entry name" value="SGNH_hydro_sf"/>
</dbReference>
<keyword evidence="4" id="KW-1185">Reference proteome</keyword>
<name>A0ABU3X8X1_9BACI</name>
<proteinExistence type="predicted"/>
<comment type="caution">
    <text evidence="3">The sequence shown here is derived from an EMBL/GenBank/DDBJ whole genome shotgun (WGS) entry which is preliminary data.</text>
</comment>
<protein>
    <submittedName>
        <fullName evidence="3">SGNH/GDSL hydrolase family protein</fullName>
        <ecNumber evidence="3">3.1.-.-</ecNumber>
    </submittedName>
</protein>
<dbReference type="RefSeq" id="WP_317121577.1">
    <property type="nucleotide sequence ID" value="NZ_JAWJBA010000002.1"/>
</dbReference>
<evidence type="ECO:0000256" key="2">
    <source>
        <dbReference type="SAM" id="SignalP"/>
    </source>
</evidence>
<dbReference type="GO" id="GO:0016787">
    <property type="term" value="F:hydrolase activity"/>
    <property type="evidence" value="ECO:0007669"/>
    <property type="project" value="UniProtKB-KW"/>
</dbReference>
<dbReference type="SUPFAM" id="SSF52266">
    <property type="entry name" value="SGNH hydrolase"/>
    <property type="match status" value="1"/>
</dbReference>